<dbReference type="InterPro" id="IPR016187">
    <property type="entry name" value="CTDL_fold"/>
</dbReference>
<sequence length="398" mass="43889">MKKNANHWLYACTVVFLLPACKSKTDTADEPTRLPAVSAVAASKVSGAISCAYGLSPNDSITFMKGGGADFKETIENTTTPDQQAPQGMRWIPGGEFSMGGVNPVGMNDGGHEQMQDARPVHRVYVDGYYMDETEVTNAQFAAFVKATGYVTVAEKKPTKEEFPGAPDEMLIAGSAVFTPPPQKVSLNDMFQWWQYKEGADWKHPFGKGSDIKGKDNYPVVHICYEDAAAYAKWAGKRLPTEAEWEFAARGGKAGNLYAWGNELKPDGKWPANIFEGSFPDKDEAADGFQGIAPVKQYAPNGYGLYDIGGNVWEWCYDWYRPDYYAQFTSGTAKNPQGPADSYDPQEPGLKKRVQRGGSFLCTDQYCTRYMVGTRGKGESRSASNHVGFRCVKDYIKK</sequence>
<name>A0A931E8Q9_9BACT</name>
<dbReference type="InterPro" id="IPR042095">
    <property type="entry name" value="SUMF_sf"/>
</dbReference>
<dbReference type="PANTHER" id="PTHR23150:SF19">
    <property type="entry name" value="FORMYLGLYCINE-GENERATING ENZYME"/>
    <property type="match status" value="1"/>
</dbReference>
<keyword evidence="3" id="KW-1185">Reference proteome</keyword>
<feature type="domain" description="Sulfatase-modifying factor enzyme-like" evidence="1">
    <location>
        <begin position="88"/>
        <end position="393"/>
    </location>
</feature>
<reference evidence="2" key="1">
    <citation type="submission" date="2020-11" db="EMBL/GenBank/DDBJ databases">
        <title>Bacterial whole genome sequence for Panacibacter sp. DH6.</title>
        <authorList>
            <person name="Le V."/>
            <person name="Ko S."/>
            <person name="Ahn C.-Y."/>
            <person name="Oh H.-M."/>
        </authorList>
    </citation>
    <scope>NUCLEOTIDE SEQUENCE</scope>
    <source>
        <strain evidence="2">DH6</strain>
    </source>
</reference>
<accession>A0A931E8Q9</accession>
<dbReference type="GO" id="GO:0120147">
    <property type="term" value="F:formylglycine-generating oxidase activity"/>
    <property type="evidence" value="ECO:0007669"/>
    <property type="project" value="TreeGrafter"/>
</dbReference>
<dbReference type="Proteomes" id="UP000628448">
    <property type="component" value="Unassembled WGS sequence"/>
</dbReference>
<dbReference type="Pfam" id="PF03781">
    <property type="entry name" value="FGE-sulfatase"/>
    <property type="match status" value="1"/>
</dbReference>
<comment type="caution">
    <text evidence="2">The sequence shown here is derived from an EMBL/GenBank/DDBJ whole genome shotgun (WGS) entry which is preliminary data.</text>
</comment>
<dbReference type="SUPFAM" id="SSF56436">
    <property type="entry name" value="C-type lectin-like"/>
    <property type="match status" value="1"/>
</dbReference>
<gene>
    <name evidence="2" type="ORF">I5907_13360</name>
</gene>
<proteinExistence type="predicted"/>
<dbReference type="Gene3D" id="3.90.1580.10">
    <property type="entry name" value="paralog of FGE (formylglycine-generating enzyme)"/>
    <property type="match status" value="1"/>
</dbReference>
<dbReference type="EMBL" id="JADWYR010000002">
    <property type="protein sequence ID" value="MBG9377224.1"/>
    <property type="molecule type" value="Genomic_DNA"/>
</dbReference>
<evidence type="ECO:0000259" key="1">
    <source>
        <dbReference type="Pfam" id="PF03781"/>
    </source>
</evidence>
<protein>
    <submittedName>
        <fullName evidence="2">Formylglycine-generating enzyme family protein</fullName>
    </submittedName>
</protein>
<dbReference type="RefSeq" id="WP_231402103.1">
    <property type="nucleotide sequence ID" value="NZ_JADWYR010000002.1"/>
</dbReference>
<dbReference type="PANTHER" id="PTHR23150">
    <property type="entry name" value="SULFATASE MODIFYING FACTOR 1, 2"/>
    <property type="match status" value="1"/>
</dbReference>
<dbReference type="InterPro" id="IPR005532">
    <property type="entry name" value="SUMF_dom"/>
</dbReference>
<dbReference type="AlphaFoldDB" id="A0A931E8Q9"/>
<evidence type="ECO:0000313" key="3">
    <source>
        <dbReference type="Proteomes" id="UP000628448"/>
    </source>
</evidence>
<dbReference type="InterPro" id="IPR051043">
    <property type="entry name" value="Sulfatase_Mod_Factor_Kinase"/>
</dbReference>
<organism evidence="2 3">
    <name type="scientific">Panacibacter microcysteis</name>
    <dbReference type="NCBI Taxonomy" id="2793269"/>
    <lineage>
        <taxon>Bacteria</taxon>
        <taxon>Pseudomonadati</taxon>
        <taxon>Bacteroidota</taxon>
        <taxon>Chitinophagia</taxon>
        <taxon>Chitinophagales</taxon>
        <taxon>Chitinophagaceae</taxon>
        <taxon>Panacibacter</taxon>
    </lineage>
</organism>
<evidence type="ECO:0000313" key="2">
    <source>
        <dbReference type="EMBL" id="MBG9377224.1"/>
    </source>
</evidence>